<dbReference type="AlphaFoldDB" id="A0A8R2H561"/>
<proteinExistence type="predicted"/>
<reference evidence="5" key="2">
    <citation type="submission" date="2022-06" db="UniProtKB">
        <authorList>
            <consortium name="EnsemblMetazoa"/>
        </authorList>
    </citation>
    <scope>IDENTIFICATION</scope>
</reference>
<dbReference type="EnsemblMetazoa" id="XM_016805169.2">
    <property type="protein sequence ID" value="XP_016660658.1"/>
    <property type="gene ID" value="LOC107883988"/>
</dbReference>
<dbReference type="GO" id="GO:0003677">
    <property type="term" value="F:DNA binding"/>
    <property type="evidence" value="ECO:0007669"/>
    <property type="project" value="InterPro"/>
</dbReference>
<dbReference type="OrthoDB" id="6628099at2759"/>
<evidence type="ECO:0000256" key="1">
    <source>
        <dbReference type="PROSITE-ProRule" id="PRU00371"/>
    </source>
</evidence>
<dbReference type="PANTHER" id="PTHR12243">
    <property type="entry name" value="MADF DOMAIN TRANSCRIPTION FACTOR"/>
    <property type="match status" value="1"/>
</dbReference>
<name>A0A8R2H561_ACYPI</name>
<reference evidence="6" key="1">
    <citation type="submission" date="2010-06" db="EMBL/GenBank/DDBJ databases">
        <authorList>
            <person name="Jiang H."/>
            <person name="Abraham K."/>
            <person name="Ali S."/>
            <person name="Alsbrooks S.L."/>
            <person name="Anim B.N."/>
            <person name="Anosike U.S."/>
            <person name="Attaway T."/>
            <person name="Bandaranaike D.P."/>
            <person name="Battles P.K."/>
            <person name="Bell S.N."/>
            <person name="Bell A.V."/>
            <person name="Beltran B."/>
            <person name="Bickham C."/>
            <person name="Bustamante Y."/>
            <person name="Caleb T."/>
            <person name="Canada A."/>
            <person name="Cardenas V."/>
            <person name="Carter K."/>
            <person name="Chacko J."/>
            <person name="Chandrabose M.N."/>
            <person name="Chavez D."/>
            <person name="Chavez A."/>
            <person name="Chen L."/>
            <person name="Chu H.-S."/>
            <person name="Claassen K.J."/>
            <person name="Cockrell R."/>
            <person name="Collins M."/>
            <person name="Cooper J.A."/>
            <person name="Cree A."/>
            <person name="Curry S.M."/>
            <person name="Da Y."/>
            <person name="Dao M.D."/>
            <person name="Das B."/>
            <person name="Davila M.-L."/>
            <person name="Davy-Carroll L."/>
            <person name="Denson S."/>
            <person name="Dinh H."/>
            <person name="Ebong V.E."/>
            <person name="Edwards J.R."/>
            <person name="Egan A."/>
            <person name="El-Daye J."/>
            <person name="Escobedo L."/>
            <person name="Fernandez S."/>
            <person name="Fernando P.R."/>
            <person name="Flagg N."/>
            <person name="Forbes L.D."/>
            <person name="Fowler R.G."/>
            <person name="Fu Q."/>
            <person name="Gabisi R.A."/>
            <person name="Ganer J."/>
            <person name="Garbino Pronczuk A."/>
            <person name="Garcia R.M."/>
            <person name="Garner T."/>
            <person name="Garrett T.E."/>
            <person name="Gonzalez D.A."/>
            <person name="Hamid H."/>
            <person name="Hawkins E.S."/>
            <person name="Hirani K."/>
            <person name="Hogues M.E."/>
            <person name="Hollins B."/>
            <person name="Hsiao C.-H."/>
            <person name="Jabil R."/>
            <person name="James M.L."/>
            <person name="Jhangiani S.N."/>
            <person name="Johnson B."/>
            <person name="Johnson Q."/>
            <person name="Joshi V."/>
            <person name="Kalu J.B."/>
            <person name="Kam C."/>
            <person name="Kashfia A."/>
            <person name="Keebler J."/>
            <person name="Kisamo H."/>
            <person name="Kovar C.L."/>
            <person name="Lago L.A."/>
            <person name="Lai C.-Y."/>
            <person name="Laidlaw J."/>
            <person name="Lara F."/>
            <person name="Le T.-K."/>
            <person name="Lee S.L."/>
            <person name="Legall F.H."/>
            <person name="Lemon S.J."/>
            <person name="Lewis L.R."/>
            <person name="Li B."/>
            <person name="Liu Y."/>
            <person name="Liu Y.-S."/>
            <person name="Lopez J."/>
            <person name="Lozado R.J."/>
            <person name="Lu J."/>
            <person name="Madu R.C."/>
            <person name="Maheshwari M."/>
            <person name="Maheshwari R."/>
            <person name="Malloy K."/>
            <person name="Martinez E."/>
            <person name="Mathew T."/>
            <person name="Mercado I.C."/>
            <person name="Mercado C."/>
            <person name="Meyer B."/>
            <person name="Montgomery K."/>
            <person name="Morgan M.B."/>
            <person name="Munidasa M."/>
            <person name="Nazareth L.V."/>
            <person name="Nelson J."/>
            <person name="Ng B.M."/>
            <person name="Nguyen N.B."/>
            <person name="Nguyen P.Q."/>
            <person name="Nguyen T."/>
            <person name="Obregon M."/>
            <person name="Okwuonu G.O."/>
            <person name="Onwere C.G."/>
            <person name="Orozco G."/>
            <person name="Parra A."/>
            <person name="Patel S."/>
            <person name="Patil S."/>
            <person name="Perez A."/>
            <person name="Perez Y."/>
            <person name="Pham C."/>
            <person name="Primus E.L."/>
            <person name="Pu L.-L."/>
            <person name="Puazo M."/>
            <person name="Qin X."/>
            <person name="Quiroz J.B."/>
            <person name="Reese J."/>
            <person name="Richards S."/>
            <person name="Rives C.M."/>
            <person name="Robberts R."/>
            <person name="Ruiz S.J."/>
            <person name="Ruiz M.J."/>
            <person name="Santibanez J."/>
            <person name="Schneider B.W."/>
            <person name="Sisson I."/>
            <person name="Smith M."/>
            <person name="Sodergren E."/>
            <person name="Song X.-Z."/>
            <person name="Song B.B."/>
            <person name="Summersgill H."/>
            <person name="Thelus R."/>
            <person name="Thornton R.D."/>
            <person name="Trejos Z.Y."/>
            <person name="Usmani K."/>
            <person name="Vattathil S."/>
            <person name="Villasana D."/>
            <person name="Walker D.L."/>
            <person name="Wang S."/>
            <person name="Wang K."/>
            <person name="White C.S."/>
            <person name="Williams A.C."/>
            <person name="Williamson J."/>
            <person name="Wilson K."/>
            <person name="Woghiren I.O."/>
            <person name="Woodworth J.R."/>
            <person name="Worley K.C."/>
            <person name="Wright R.A."/>
            <person name="Wu W."/>
            <person name="Young L."/>
            <person name="Zhang L."/>
            <person name="Zhang J."/>
            <person name="Zhu Y."/>
            <person name="Muzny D.M."/>
            <person name="Weinstock G."/>
            <person name="Gibbs R.A."/>
        </authorList>
    </citation>
    <scope>NUCLEOTIDE SEQUENCE [LARGE SCALE GENOMIC DNA]</scope>
    <source>
        <strain evidence="6">LSR1</strain>
    </source>
</reference>
<comment type="subcellular location">
    <subcellularLocation>
        <location evidence="1">Nucleus</location>
    </subcellularLocation>
</comment>
<protein>
    <recommendedName>
        <fullName evidence="7">MADF domain-containing protein</fullName>
    </recommendedName>
</protein>
<dbReference type="GeneID" id="107883988"/>
<accession>A0A8R2H561</accession>
<keyword evidence="6" id="KW-1185">Reference proteome</keyword>
<evidence type="ECO:0008006" key="7">
    <source>
        <dbReference type="Google" id="ProtNLM"/>
    </source>
</evidence>
<organism evidence="5 6">
    <name type="scientific">Acyrthosiphon pisum</name>
    <name type="common">Pea aphid</name>
    <dbReference type="NCBI Taxonomy" id="7029"/>
    <lineage>
        <taxon>Eukaryota</taxon>
        <taxon>Metazoa</taxon>
        <taxon>Ecdysozoa</taxon>
        <taxon>Arthropoda</taxon>
        <taxon>Hexapoda</taxon>
        <taxon>Insecta</taxon>
        <taxon>Pterygota</taxon>
        <taxon>Neoptera</taxon>
        <taxon>Paraneoptera</taxon>
        <taxon>Hemiptera</taxon>
        <taxon>Sternorrhyncha</taxon>
        <taxon>Aphidomorpha</taxon>
        <taxon>Aphidoidea</taxon>
        <taxon>Aphididae</taxon>
        <taxon>Macrosiphini</taxon>
        <taxon>Acyrthosiphon</taxon>
    </lineage>
</organism>
<dbReference type="Proteomes" id="UP000007819">
    <property type="component" value="Chromosome A1"/>
</dbReference>
<dbReference type="KEGG" id="api:107883988"/>
<dbReference type="SMART" id="SM00595">
    <property type="entry name" value="MADF"/>
    <property type="match status" value="1"/>
</dbReference>
<feature type="compositionally biased region" description="Polar residues" evidence="2">
    <location>
        <begin position="145"/>
        <end position="154"/>
    </location>
</feature>
<feature type="domain" description="MADF" evidence="3">
    <location>
        <begin position="6"/>
        <end position="110"/>
    </location>
</feature>
<feature type="region of interest" description="Disordered" evidence="2">
    <location>
        <begin position="261"/>
        <end position="299"/>
    </location>
</feature>
<feature type="region of interest" description="Disordered" evidence="2">
    <location>
        <begin position="144"/>
        <end position="171"/>
    </location>
</feature>
<evidence type="ECO:0000259" key="3">
    <source>
        <dbReference type="PROSITE" id="PS51029"/>
    </source>
</evidence>
<dbReference type="RefSeq" id="XP_016660658.1">
    <property type="nucleotide sequence ID" value="XM_016805169.2"/>
</dbReference>
<evidence type="ECO:0000259" key="4">
    <source>
        <dbReference type="PROSITE" id="PS51031"/>
    </source>
</evidence>
<evidence type="ECO:0000256" key="2">
    <source>
        <dbReference type="SAM" id="MobiDB-lite"/>
    </source>
</evidence>
<evidence type="ECO:0000313" key="5">
    <source>
        <dbReference type="EnsemblMetazoa" id="XP_016660658.1"/>
    </source>
</evidence>
<dbReference type="InterPro" id="IPR006578">
    <property type="entry name" value="MADF-dom"/>
</dbReference>
<keyword evidence="1" id="KW-0539">Nucleus</keyword>
<dbReference type="GO" id="GO:0005634">
    <property type="term" value="C:nucleus"/>
    <property type="evidence" value="ECO:0007669"/>
    <property type="project" value="UniProtKB-SubCell"/>
</dbReference>
<evidence type="ECO:0000313" key="6">
    <source>
        <dbReference type="Proteomes" id="UP000007819"/>
    </source>
</evidence>
<dbReference type="PROSITE" id="PS51031">
    <property type="entry name" value="BESS"/>
    <property type="match status" value="1"/>
</dbReference>
<dbReference type="PANTHER" id="PTHR12243:SF67">
    <property type="entry name" value="COREPRESSOR OF PANGOLIN, ISOFORM A-RELATED"/>
    <property type="match status" value="1"/>
</dbReference>
<dbReference type="PROSITE" id="PS51029">
    <property type="entry name" value="MADF"/>
    <property type="match status" value="1"/>
</dbReference>
<dbReference type="InterPro" id="IPR004210">
    <property type="entry name" value="BESS_motif"/>
</dbReference>
<sequence length="299" mass="34721">MFDTEKFIMLIESNPCLWDIASKDYMDKNVKNTCWRNVAESMYIGNWCELSDTQKDEYVKELRDKKWKNIKDNYKKNISEEKNVRSGSAAQKKKPYAFMAALSFLQNCSNKRKTTSSMQEDEIDVCNDDSLANYSCVDGNATECEPSTSSTLKQPSEHSKQSKKKKSNENNGSFQQELLQFLHRTENTDPDKIMLNSFLPYVKKLNNTQKLDFQLYVLQYFKNLEVNSNIQASSQTNHVITNPYNSFAQYYNPNAVTQSFYPSQNAPTDPNTPQLTFPQNNYDYLNYPHTQNHSPNDHE</sequence>
<dbReference type="InterPro" id="IPR039353">
    <property type="entry name" value="TF_Adf1"/>
</dbReference>
<feature type="domain" description="BESS" evidence="4">
    <location>
        <begin position="188"/>
        <end position="227"/>
    </location>
</feature>
<dbReference type="Pfam" id="PF10545">
    <property type="entry name" value="MADF_DNA_bdg"/>
    <property type="match status" value="1"/>
</dbReference>